<evidence type="ECO:0000259" key="5">
    <source>
        <dbReference type="Pfam" id="PF02902"/>
    </source>
</evidence>
<dbReference type="GO" id="GO:0008234">
    <property type="term" value="F:cysteine-type peptidase activity"/>
    <property type="evidence" value="ECO:0007669"/>
    <property type="project" value="InterPro"/>
</dbReference>
<comment type="similarity">
    <text evidence="1">Belongs to the peptidase C48 family.</text>
</comment>
<dbReference type="EMBL" id="JAPTSV010000013">
    <property type="protein sequence ID" value="KAJ1521756.1"/>
    <property type="molecule type" value="Genomic_DNA"/>
</dbReference>
<dbReference type="Gene3D" id="3.40.395.10">
    <property type="entry name" value="Adenoviral Proteinase, Chain A"/>
    <property type="match status" value="1"/>
</dbReference>
<evidence type="ECO:0000256" key="4">
    <source>
        <dbReference type="SAM" id="MobiDB-lite"/>
    </source>
</evidence>
<dbReference type="SUPFAM" id="SSF54001">
    <property type="entry name" value="Cysteine proteinases"/>
    <property type="match status" value="1"/>
</dbReference>
<sequence length="441" mass="49751">MERTLNLQDSCVEAVQKNPSESKSAHSTPPRPDGNDANLPTAKHGKTRDFNSTLDSLIASINLSSLPNELNADSIDSVQEWFTHDVDVFFKSRSHVALADHHMTVNCCPVCTAQLLAFADDVSFRSLMDYCKMTSAFSADIWLWPLFDENRKHYTLLLEVMKHIVILYLDSKTNQYCTSKNEVIERLFKILCALYKDMYNHDSPSREWSIHIPEDVPQQSFSDCGPFICAWARSVCIVASPVPKTVGMQFGIRVYELSDYDYLHPAELIDSLVKNTEVAKAGAFVGRLRDAPSPCDVEDNIRHVKDLVKSDDKFDNFSPPLLKRQPLCADALLIQSTGEGQNRREKKFLKCLRENFRREVLDDSFTDSPKTKLEADLDDGVGPFLDSLHQTLKTEDHSSHIMCAQNMDMPSPLSTTKTVSMSNVSSFMKHLPGGRHVGIER</sequence>
<reference evidence="6" key="1">
    <citation type="submission" date="2022-12" db="EMBL/GenBank/DDBJ databases">
        <title>Chromosome-level genome assembly of the bean flower thrips Megalurothrips usitatus.</title>
        <authorList>
            <person name="Ma L."/>
            <person name="Liu Q."/>
            <person name="Li H."/>
            <person name="Cai W."/>
        </authorList>
    </citation>
    <scope>NUCLEOTIDE SEQUENCE</scope>
    <source>
        <strain evidence="6">Cailab_2022a</strain>
    </source>
</reference>
<comment type="caution">
    <text evidence="6">The sequence shown here is derived from an EMBL/GenBank/DDBJ whole genome shotgun (WGS) entry which is preliminary data.</text>
</comment>
<dbReference type="AlphaFoldDB" id="A0AAV7X7X0"/>
<keyword evidence="3" id="KW-0378">Hydrolase</keyword>
<keyword evidence="7" id="KW-1185">Reference proteome</keyword>
<evidence type="ECO:0000256" key="3">
    <source>
        <dbReference type="ARBA" id="ARBA00022801"/>
    </source>
</evidence>
<proteinExistence type="inferred from homology"/>
<feature type="region of interest" description="Disordered" evidence="4">
    <location>
        <begin position="15"/>
        <end position="47"/>
    </location>
</feature>
<evidence type="ECO:0000313" key="6">
    <source>
        <dbReference type="EMBL" id="KAJ1521756.1"/>
    </source>
</evidence>
<dbReference type="InterPro" id="IPR038765">
    <property type="entry name" value="Papain-like_cys_pep_sf"/>
</dbReference>
<dbReference type="Proteomes" id="UP001075354">
    <property type="component" value="Chromosome 13"/>
</dbReference>
<name>A0AAV7X7X0_9NEOP</name>
<protein>
    <recommendedName>
        <fullName evidence="5">Ubiquitin-like protease family profile domain-containing protein</fullName>
    </recommendedName>
</protein>
<evidence type="ECO:0000256" key="2">
    <source>
        <dbReference type="ARBA" id="ARBA00022670"/>
    </source>
</evidence>
<organism evidence="6 7">
    <name type="scientific">Megalurothrips usitatus</name>
    <name type="common">bean blossom thrips</name>
    <dbReference type="NCBI Taxonomy" id="439358"/>
    <lineage>
        <taxon>Eukaryota</taxon>
        <taxon>Metazoa</taxon>
        <taxon>Ecdysozoa</taxon>
        <taxon>Arthropoda</taxon>
        <taxon>Hexapoda</taxon>
        <taxon>Insecta</taxon>
        <taxon>Pterygota</taxon>
        <taxon>Neoptera</taxon>
        <taxon>Paraneoptera</taxon>
        <taxon>Thysanoptera</taxon>
        <taxon>Terebrantia</taxon>
        <taxon>Thripoidea</taxon>
        <taxon>Thripidae</taxon>
        <taxon>Megalurothrips</taxon>
    </lineage>
</organism>
<feature type="domain" description="Ubiquitin-like protease family profile" evidence="5">
    <location>
        <begin position="135"/>
        <end position="233"/>
    </location>
</feature>
<gene>
    <name evidence="6" type="ORF">ONE63_003391</name>
</gene>
<evidence type="ECO:0000256" key="1">
    <source>
        <dbReference type="ARBA" id="ARBA00005234"/>
    </source>
</evidence>
<dbReference type="GO" id="GO:0006508">
    <property type="term" value="P:proteolysis"/>
    <property type="evidence" value="ECO:0007669"/>
    <property type="project" value="UniProtKB-KW"/>
</dbReference>
<dbReference type="InterPro" id="IPR003653">
    <property type="entry name" value="Peptidase_C48_C"/>
</dbReference>
<evidence type="ECO:0000313" key="7">
    <source>
        <dbReference type="Proteomes" id="UP001075354"/>
    </source>
</evidence>
<feature type="compositionally biased region" description="Polar residues" evidence="4">
    <location>
        <begin position="17"/>
        <end position="27"/>
    </location>
</feature>
<dbReference type="Pfam" id="PF02902">
    <property type="entry name" value="Peptidase_C48"/>
    <property type="match status" value="1"/>
</dbReference>
<accession>A0AAV7X7X0</accession>
<keyword evidence="2" id="KW-0645">Protease</keyword>